<dbReference type="PANTHER" id="PTHR43410">
    <property type="entry name" value="NITRIC OXIDE SYNTHASE OXYGENASE"/>
    <property type="match status" value="1"/>
</dbReference>
<dbReference type="PANTHER" id="PTHR43410:SF1">
    <property type="entry name" value="NITRIC OXIDE SYNTHASE"/>
    <property type="match status" value="1"/>
</dbReference>
<dbReference type="InterPro" id="IPR004030">
    <property type="entry name" value="NOS_N"/>
</dbReference>
<evidence type="ECO:0000256" key="5">
    <source>
        <dbReference type="SAM" id="MobiDB-lite"/>
    </source>
</evidence>
<comment type="caution">
    <text evidence="7">The sequence shown here is derived from an EMBL/GenBank/DDBJ whole genome shotgun (WGS) entry which is preliminary data.</text>
</comment>
<keyword evidence="2" id="KW-0479">Metal-binding</keyword>
<dbReference type="InterPro" id="IPR044940">
    <property type="entry name" value="NOS_dom_2"/>
</dbReference>
<dbReference type="RefSeq" id="WP_344157643.1">
    <property type="nucleotide sequence ID" value="NZ_BAAAQR010000018.1"/>
</dbReference>
<name>A0ABN3A7M1_9ACTN</name>
<feature type="domain" description="Nitric oxide synthase (NOS)" evidence="6">
    <location>
        <begin position="167"/>
        <end position="174"/>
    </location>
</feature>
<evidence type="ECO:0000256" key="2">
    <source>
        <dbReference type="ARBA" id="ARBA00022723"/>
    </source>
</evidence>
<dbReference type="InterPro" id="IPR036119">
    <property type="entry name" value="NOS_N_sf"/>
</dbReference>
<keyword evidence="4" id="KW-0408">Iron</keyword>
<evidence type="ECO:0000313" key="7">
    <source>
        <dbReference type="EMBL" id="GAA2155693.1"/>
    </source>
</evidence>
<dbReference type="SUPFAM" id="SSF56512">
    <property type="entry name" value="Nitric oxide (NO) synthase oxygenase domain"/>
    <property type="match status" value="1"/>
</dbReference>
<keyword evidence="1" id="KW-0349">Heme</keyword>
<dbReference type="InterPro" id="IPR044944">
    <property type="entry name" value="NOS_dom_3"/>
</dbReference>
<dbReference type="Gene3D" id="3.90.340.10">
    <property type="entry name" value="Nitric Oxide Synthase, Chain A, domain 1"/>
    <property type="match status" value="1"/>
</dbReference>
<evidence type="ECO:0000256" key="3">
    <source>
        <dbReference type="ARBA" id="ARBA00023002"/>
    </source>
</evidence>
<dbReference type="Gene3D" id="3.90.1230.10">
    <property type="entry name" value="Nitric Oxide Synthase, Chain A, domain 3"/>
    <property type="match status" value="1"/>
</dbReference>
<organism evidence="7 8">
    <name type="scientific">Nocardioides koreensis</name>
    <dbReference type="NCBI Taxonomy" id="433651"/>
    <lineage>
        <taxon>Bacteria</taxon>
        <taxon>Bacillati</taxon>
        <taxon>Actinomycetota</taxon>
        <taxon>Actinomycetes</taxon>
        <taxon>Propionibacteriales</taxon>
        <taxon>Nocardioidaceae</taxon>
        <taxon>Nocardioides</taxon>
    </lineage>
</organism>
<dbReference type="InterPro" id="IPR044943">
    <property type="entry name" value="NOS_dom_1"/>
</dbReference>
<accession>A0ABN3A7M1</accession>
<dbReference type="Proteomes" id="UP001501771">
    <property type="component" value="Unassembled WGS sequence"/>
</dbReference>
<dbReference type="InterPro" id="IPR050607">
    <property type="entry name" value="NOS"/>
</dbReference>
<evidence type="ECO:0000256" key="4">
    <source>
        <dbReference type="ARBA" id="ARBA00023004"/>
    </source>
</evidence>
<dbReference type="Gene3D" id="3.90.440.10">
    <property type="entry name" value="Nitric Oxide Synthase,Heme Domain,Chain A domain 2"/>
    <property type="match status" value="1"/>
</dbReference>
<keyword evidence="8" id="KW-1185">Reference proteome</keyword>
<keyword evidence="3" id="KW-0560">Oxidoreductase</keyword>
<dbReference type="Pfam" id="PF02898">
    <property type="entry name" value="NO_synthase"/>
    <property type="match status" value="1"/>
</dbReference>
<proteinExistence type="predicted"/>
<protein>
    <recommendedName>
        <fullName evidence="6">Nitric oxide synthase (NOS) domain-containing protein</fullName>
    </recommendedName>
</protein>
<gene>
    <name evidence="7" type="ORF">GCM10009844_43130</name>
</gene>
<evidence type="ECO:0000256" key="1">
    <source>
        <dbReference type="ARBA" id="ARBA00022617"/>
    </source>
</evidence>
<dbReference type="EMBL" id="BAAAQR010000018">
    <property type="protein sequence ID" value="GAA2155693.1"/>
    <property type="molecule type" value="Genomic_DNA"/>
</dbReference>
<dbReference type="PROSITE" id="PS60001">
    <property type="entry name" value="NOS"/>
    <property type="match status" value="1"/>
</dbReference>
<evidence type="ECO:0000313" key="8">
    <source>
        <dbReference type="Proteomes" id="UP001501771"/>
    </source>
</evidence>
<reference evidence="7 8" key="1">
    <citation type="journal article" date="2019" name="Int. J. Syst. Evol. Microbiol.">
        <title>The Global Catalogue of Microorganisms (GCM) 10K type strain sequencing project: providing services to taxonomists for standard genome sequencing and annotation.</title>
        <authorList>
            <consortium name="The Broad Institute Genomics Platform"/>
            <consortium name="The Broad Institute Genome Sequencing Center for Infectious Disease"/>
            <person name="Wu L."/>
            <person name="Ma J."/>
        </authorList>
    </citation>
    <scope>NUCLEOTIDE SEQUENCE [LARGE SCALE GENOMIC DNA]</scope>
    <source>
        <strain evidence="7 8">JCM 16022</strain>
    </source>
</reference>
<feature type="region of interest" description="Disordered" evidence="5">
    <location>
        <begin position="59"/>
        <end position="105"/>
    </location>
</feature>
<evidence type="ECO:0000259" key="6">
    <source>
        <dbReference type="PROSITE" id="PS60001"/>
    </source>
</evidence>
<dbReference type="CDD" id="cd00575">
    <property type="entry name" value="NOS_oxygenase"/>
    <property type="match status" value="1"/>
</dbReference>
<sequence>MPGTPGLGDPGWVARAAPLTQGAVWLTVAVLCLGVLVGLREMVAFQAAGRRVRDGGRRWGIARWPGRGTQRTQRAPREAAPATGCPVAHRPHPEVRPRSGGAAGSTEVDRAEAEEFLRMFHAENPVAGPVEPRIDAVMREIDATGTYWHTPEELAFGARAAWRNNARCIGRLYWRSLQVRDLRTVSDAAGVADHCFEHLGAAFNGGKLRPMISVFAPDTPTRRAPRIWNEQLIRYAGYEQPDGSVLGDPRYCAFTREMMLRGWRPPLPRGAFDVLPLVVETSEEGPQMFPLPHDKVQEVQLEHPELAWFADLGMRWHAVPVISNSQLVIGGVSYPAAPFNGWYMGTEIGARNFGDGDRYDLVPVVAERMGLDTTDEASLWRDRALVEINRAVLHSFRTSGVSITDHHTESSRFLTHLEREERAGRRCPTDWSWIVPPMSGSQTPVFHRYYDTEDQRPNFVTDDGATRRALQGGPPAFG</sequence>